<name>A0A9J5ZLH5_SOLCO</name>
<protein>
    <recommendedName>
        <fullName evidence="4">DUF4283 domain-containing protein</fullName>
    </recommendedName>
</protein>
<evidence type="ECO:0000256" key="1">
    <source>
        <dbReference type="SAM" id="MobiDB-lite"/>
    </source>
</evidence>
<dbReference type="AlphaFoldDB" id="A0A9J5ZLH5"/>
<dbReference type="Proteomes" id="UP000824120">
    <property type="component" value="Chromosome 4"/>
</dbReference>
<reference evidence="2 3" key="1">
    <citation type="submission" date="2020-09" db="EMBL/GenBank/DDBJ databases">
        <title>De no assembly of potato wild relative species, Solanum commersonii.</title>
        <authorList>
            <person name="Cho K."/>
        </authorList>
    </citation>
    <scope>NUCLEOTIDE SEQUENCE [LARGE SCALE GENOMIC DNA]</scope>
    <source>
        <strain evidence="2">LZ3.2</strain>
        <tissue evidence="2">Leaf</tissue>
    </source>
</reference>
<evidence type="ECO:0000313" key="3">
    <source>
        <dbReference type="Proteomes" id="UP000824120"/>
    </source>
</evidence>
<evidence type="ECO:0000313" key="2">
    <source>
        <dbReference type="EMBL" id="KAG5612987.1"/>
    </source>
</evidence>
<accession>A0A9J5ZLH5</accession>
<dbReference type="EMBL" id="JACXVP010000004">
    <property type="protein sequence ID" value="KAG5612987.1"/>
    <property type="molecule type" value="Genomic_DNA"/>
</dbReference>
<sequence>MTTKSPGQPPTGVDLDLKEREPASRLDFLAAVRRLREANAMALKPIVYLHGEPKIIWEEEDVERMIVKENLEYAVIGKFSYGLHESIIKAGLLHIASWVEISNANVEVGANNDPEEETSTAMAWISFPSLPPNFLVKEAVFSLVVAVGKPLQGHDEEQCYVLHPDLYPKEKVRKEKEMETGEERREIQGKEKVQMEGNILGKESEEFKIHTNRRGAGRGRQGGGKPEQMWHKKNIQHEKEGITTGNKFGALKDQDKCGETQGGQKERGGRK</sequence>
<organism evidence="2 3">
    <name type="scientific">Solanum commersonii</name>
    <name type="common">Commerson's wild potato</name>
    <name type="synonym">Commerson's nightshade</name>
    <dbReference type="NCBI Taxonomy" id="4109"/>
    <lineage>
        <taxon>Eukaryota</taxon>
        <taxon>Viridiplantae</taxon>
        <taxon>Streptophyta</taxon>
        <taxon>Embryophyta</taxon>
        <taxon>Tracheophyta</taxon>
        <taxon>Spermatophyta</taxon>
        <taxon>Magnoliopsida</taxon>
        <taxon>eudicotyledons</taxon>
        <taxon>Gunneridae</taxon>
        <taxon>Pentapetalae</taxon>
        <taxon>asterids</taxon>
        <taxon>lamiids</taxon>
        <taxon>Solanales</taxon>
        <taxon>Solanaceae</taxon>
        <taxon>Solanoideae</taxon>
        <taxon>Solaneae</taxon>
        <taxon>Solanum</taxon>
    </lineage>
</organism>
<keyword evidence="3" id="KW-1185">Reference proteome</keyword>
<comment type="caution">
    <text evidence="2">The sequence shown here is derived from an EMBL/GenBank/DDBJ whole genome shotgun (WGS) entry which is preliminary data.</text>
</comment>
<evidence type="ECO:0008006" key="4">
    <source>
        <dbReference type="Google" id="ProtNLM"/>
    </source>
</evidence>
<feature type="region of interest" description="Disordered" evidence="1">
    <location>
        <begin position="202"/>
        <end position="271"/>
    </location>
</feature>
<feature type="compositionally biased region" description="Basic and acidic residues" evidence="1">
    <location>
        <begin position="250"/>
        <end position="271"/>
    </location>
</feature>
<gene>
    <name evidence="2" type="ORF">H5410_024268</name>
</gene>
<proteinExistence type="predicted"/>